<dbReference type="Proteomes" id="UP000503447">
    <property type="component" value="Chromosome"/>
</dbReference>
<evidence type="ECO:0000256" key="4">
    <source>
        <dbReference type="SAM" id="MobiDB-lite"/>
    </source>
</evidence>
<dbReference type="InterPro" id="IPR003439">
    <property type="entry name" value="ABC_transporter-like_ATP-bd"/>
</dbReference>
<accession>A0A6M5YUH2</accession>
<dbReference type="EMBL" id="CP053452">
    <property type="protein sequence ID" value="QJW96552.1"/>
    <property type="molecule type" value="Genomic_DNA"/>
</dbReference>
<dbReference type="Gene3D" id="1.10.287.380">
    <property type="entry name" value="Valyl-tRNA synthetase, C-terminal domain"/>
    <property type="match status" value="1"/>
</dbReference>
<dbReference type="SUPFAM" id="SSF52540">
    <property type="entry name" value="P-loop containing nucleoside triphosphate hydrolases"/>
    <property type="match status" value="2"/>
</dbReference>
<dbReference type="FunFam" id="3.40.50.300:FF:000011">
    <property type="entry name" value="Putative ABC transporter ATP-binding component"/>
    <property type="match status" value="1"/>
</dbReference>
<keyword evidence="3" id="KW-0175">Coiled coil</keyword>
<evidence type="ECO:0000256" key="2">
    <source>
        <dbReference type="ARBA" id="ARBA00022840"/>
    </source>
</evidence>
<dbReference type="PROSITE" id="PS50893">
    <property type="entry name" value="ABC_TRANSPORTER_2"/>
    <property type="match status" value="2"/>
</dbReference>
<feature type="coiled-coil region" evidence="3">
    <location>
        <begin position="595"/>
        <end position="652"/>
    </location>
</feature>
<dbReference type="PANTHER" id="PTHR42855">
    <property type="entry name" value="ABC TRANSPORTER ATP-BINDING SUBUNIT"/>
    <property type="match status" value="1"/>
</dbReference>
<dbReference type="Pfam" id="PF00005">
    <property type="entry name" value="ABC_tran"/>
    <property type="match status" value="2"/>
</dbReference>
<evidence type="ECO:0000313" key="6">
    <source>
        <dbReference type="EMBL" id="QJW96552.1"/>
    </source>
</evidence>
<evidence type="ECO:0000256" key="1">
    <source>
        <dbReference type="ARBA" id="ARBA00022741"/>
    </source>
</evidence>
<dbReference type="SMART" id="SM00382">
    <property type="entry name" value="AAA"/>
    <property type="match status" value="2"/>
</dbReference>
<proteinExistence type="predicted"/>
<protein>
    <submittedName>
        <fullName evidence="6">ATPase component of ABC transporter</fullName>
    </submittedName>
</protein>
<feature type="domain" description="ABC transporter" evidence="5">
    <location>
        <begin position="326"/>
        <end position="540"/>
    </location>
</feature>
<dbReference type="CDD" id="cd03221">
    <property type="entry name" value="ABCF_EF-3"/>
    <property type="match status" value="2"/>
</dbReference>
<dbReference type="InterPro" id="IPR032781">
    <property type="entry name" value="ABC_tran_Xtn"/>
</dbReference>
<dbReference type="InterPro" id="IPR003593">
    <property type="entry name" value="AAA+_ATPase"/>
</dbReference>
<feature type="compositionally biased region" description="Basic and acidic residues" evidence="4">
    <location>
        <begin position="552"/>
        <end position="563"/>
    </location>
</feature>
<dbReference type="Pfam" id="PF16326">
    <property type="entry name" value="ABC_tran_CTD"/>
    <property type="match status" value="1"/>
</dbReference>
<dbReference type="InterPro" id="IPR051309">
    <property type="entry name" value="ABCF_ATPase"/>
</dbReference>
<dbReference type="PANTHER" id="PTHR42855:SF2">
    <property type="entry name" value="DRUG RESISTANCE ABC TRANSPORTER,ATP-BINDING PROTEIN"/>
    <property type="match status" value="1"/>
</dbReference>
<evidence type="ECO:0000259" key="5">
    <source>
        <dbReference type="PROSITE" id="PS50893"/>
    </source>
</evidence>
<feature type="domain" description="ABC transporter" evidence="5">
    <location>
        <begin position="4"/>
        <end position="260"/>
    </location>
</feature>
<evidence type="ECO:0000313" key="7">
    <source>
        <dbReference type="Proteomes" id="UP000503447"/>
    </source>
</evidence>
<dbReference type="InterPro" id="IPR017871">
    <property type="entry name" value="ABC_transporter-like_CS"/>
</dbReference>
<dbReference type="InterPro" id="IPR027417">
    <property type="entry name" value="P-loop_NTPase"/>
</dbReference>
<keyword evidence="7" id="KW-1185">Reference proteome</keyword>
<reference evidence="7" key="1">
    <citation type="submission" date="2020-05" db="EMBL/GenBank/DDBJ databases">
        <title>Frigoriglobus tundricola gen. nov., sp. nov., a psychrotolerant cellulolytic planctomycete of the family Gemmataceae with two divergent copies of 16S rRNA gene.</title>
        <authorList>
            <person name="Kulichevskaya I.S."/>
            <person name="Ivanova A.A."/>
            <person name="Naumoff D.G."/>
            <person name="Beletsky A.V."/>
            <person name="Rijpstra W.I.C."/>
            <person name="Sinninghe Damste J.S."/>
            <person name="Mardanov A.V."/>
            <person name="Ravin N.V."/>
            <person name="Dedysh S.N."/>
        </authorList>
    </citation>
    <scope>NUCLEOTIDE SEQUENCE [LARGE SCALE GENOMIC DNA]</scope>
    <source>
        <strain evidence="7">PL17</strain>
    </source>
</reference>
<dbReference type="GO" id="GO:0005524">
    <property type="term" value="F:ATP binding"/>
    <property type="evidence" value="ECO:0007669"/>
    <property type="project" value="UniProtKB-KW"/>
</dbReference>
<feature type="region of interest" description="Disordered" evidence="4">
    <location>
        <begin position="552"/>
        <end position="590"/>
    </location>
</feature>
<dbReference type="KEGG" id="ftj:FTUN_4109"/>
<name>A0A6M5YUH2_9BACT</name>
<dbReference type="RefSeq" id="WP_171472110.1">
    <property type="nucleotide sequence ID" value="NZ_CP053452.2"/>
</dbReference>
<dbReference type="GO" id="GO:0016887">
    <property type="term" value="F:ATP hydrolysis activity"/>
    <property type="evidence" value="ECO:0007669"/>
    <property type="project" value="InterPro"/>
</dbReference>
<keyword evidence="2" id="KW-0067">ATP-binding</keyword>
<dbReference type="InterPro" id="IPR032524">
    <property type="entry name" value="ABC_tran_C"/>
</dbReference>
<gene>
    <name evidence="6" type="ORF">FTUN_4109</name>
</gene>
<dbReference type="AlphaFoldDB" id="A0A6M5YUH2"/>
<dbReference type="Gene3D" id="3.40.50.300">
    <property type="entry name" value="P-loop containing nucleotide triphosphate hydrolases"/>
    <property type="match status" value="2"/>
</dbReference>
<dbReference type="Pfam" id="PF12848">
    <property type="entry name" value="ABC_tran_Xtn"/>
    <property type="match status" value="1"/>
</dbReference>
<dbReference type="PROSITE" id="PS00211">
    <property type="entry name" value="ABC_TRANSPORTER_1"/>
    <property type="match status" value="2"/>
</dbReference>
<dbReference type="GO" id="GO:0003677">
    <property type="term" value="F:DNA binding"/>
    <property type="evidence" value="ECO:0007669"/>
    <property type="project" value="InterPro"/>
</dbReference>
<keyword evidence="1" id="KW-0547">Nucleotide-binding</keyword>
<evidence type="ECO:0000256" key="3">
    <source>
        <dbReference type="SAM" id="Coils"/>
    </source>
</evidence>
<dbReference type="InterPro" id="IPR037118">
    <property type="entry name" value="Val-tRNA_synth_C_sf"/>
</dbReference>
<sequence>MLLLSCTNVSRGYGATPLFDGVEFEIHAGERVGFVGPNGAGKTTLLRILAGLDEPDSGKVTLHAGARLGLLQQVAEFPTGRTLFEEAKSAFDELLAMQREFERVAEELATSTDAVKHRQLSEKFDRLTEVLRHHDAFELDHKVEGVLAGLGFRAADFGRDANTFSGGQQRRLLLAKLLLSAPDVMLLDEPSNHLDIGTTRWLENYLAQQPEGMLVVSHDRYFLDKVTNKTFELHARKITSFPGSFKQYVRLRDEKYERELKEFEAQREYIEKQEEYIRRAHYGQLAKQAQSRVKVLDKIERLEKPTKVSGPDIAFSEVARSGDIVFHAEDLTKRYGDKVLFDKLSFDLPRGKRLGIMGANGCGKTTLLKILLGEEEPTSGEVHRGHLVFPGYLDQHLAILDPEKSVMRAVWPDDDPQQTEQKMRDLLGSFGLQGEIVEHPIKSLSGGERSRAALAKLTVNGANLLILDEPTNHLDIWACDSLEQALKAFEGTCIVVSHDRYFLNRVADLMIVFKGEPPAGSPVPPPGFADGTTEVVYGNYDTYELLRQAREQADKAGGKREPTGEATSGRRSGAAEASGDAKPAKRKRKFPYRKVPDLEADIAATEQKIADLETALQSPDVYRDATRVRDTMTELEKAKDALAQLYQHWEEAVELNG</sequence>
<organism evidence="6 7">
    <name type="scientific">Frigoriglobus tundricola</name>
    <dbReference type="NCBI Taxonomy" id="2774151"/>
    <lineage>
        <taxon>Bacteria</taxon>
        <taxon>Pseudomonadati</taxon>
        <taxon>Planctomycetota</taxon>
        <taxon>Planctomycetia</taxon>
        <taxon>Gemmatales</taxon>
        <taxon>Gemmataceae</taxon>
        <taxon>Frigoriglobus</taxon>
    </lineage>
</organism>